<reference evidence="1 2" key="1">
    <citation type="journal article" date="2016" name="Nat. Commun.">
        <title>Thousands of microbial genomes shed light on interconnected biogeochemical processes in an aquifer system.</title>
        <authorList>
            <person name="Anantharaman K."/>
            <person name="Brown C.T."/>
            <person name="Hug L.A."/>
            <person name="Sharon I."/>
            <person name="Castelle C.J."/>
            <person name="Probst A.J."/>
            <person name="Thomas B.C."/>
            <person name="Singh A."/>
            <person name="Wilkins M.J."/>
            <person name="Karaoz U."/>
            <person name="Brodie E.L."/>
            <person name="Williams K.H."/>
            <person name="Hubbard S.S."/>
            <person name="Banfield J.F."/>
        </authorList>
    </citation>
    <scope>NUCLEOTIDE SEQUENCE [LARGE SCALE GENOMIC DNA]</scope>
    <source>
        <strain evidence="2">RIFCSPLOWO2_12_FULL_64_10</strain>
    </source>
</reference>
<accession>A0A1F6CB61</accession>
<dbReference type="AlphaFoldDB" id="A0A1F6CB61"/>
<gene>
    <name evidence="1" type="ORF">A3F84_10415</name>
</gene>
<name>A0A1F6CB61_HANXR</name>
<sequence length="190" mass="21058">MPRRLPPSDIERNGDGEMVNDCLARGWTYRKTIDFVREATGVNGEPGRAYSEQQIHRHYHKRFLASIEKVQEVERLVDAFMQRQGEGADVDIAAILRQVLLTQSLEAVTEMDAARIKAMKPGELALMIARLERTGAATAQLRMKYGKGVDAALEAILAGLERDLQGDPELFARLKEKAEAAAARIKEGAA</sequence>
<evidence type="ECO:0000313" key="2">
    <source>
        <dbReference type="Proteomes" id="UP000178606"/>
    </source>
</evidence>
<protein>
    <submittedName>
        <fullName evidence="1">Uncharacterized protein</fullName>
    </submittedName>
</protein>
<proteinExistence type="predicted"/>
<dbReference type="Proteomes" id="UP000178606">
    <property type="component" value="Unassembled WGS sequence"/>
</dbReference>
<dbReference type="EMBL" id="MFKF01000337">
    <property type="protein sequence ID" value="OGG46187.1"/>
    <property type="molecule type" value="Genomic_DNA"/>
</dbReference>
<evidence type="ECO:0000313" key="1">
    <source>
        <dbReference type="EMBL" id="OGG46187.1"/>
    </source>
</evidence>
<organism evidence="1 2">
    <name type="scientific">Handelsmanbacteria sp. (strain RIFCSPLOWO2_12_FULL_64_10)</name>
    <dbReference type="NCBI Taxonomy" id="1817868"/>
    <lineage>
        <taxon>Bacteria</taxon>
        <taxon>Candidatus Handelsmaniibacteriota</taxon>
    </lineage>
</organism>
<comment type="caution">
    <text evidence="1">The sequence shown here is derived from an EMBL/GenBank/DDBJ whole genome shotgun (WGS) entry which is preliminary data.</text>
</comment>